<dbReference type="PANTHER" id="PTHR48079:SF6">
    <property type="entry name" value="NAD(P)-BINDING DOMAIN-CONTAINING PROTEIN-RELATED"/>
    <property type="match status" value="1"/>
</dbReference>
<dbReference type="PANTHER" id="PTHR48079">
    <property type="entry name" value="PROTEIN YEEZ"/>
    <property type="match status" value="1"/>
</dbReference>
<feature type="signal peptide" evidence="1">
    <location>
        <begin position="1"/>
        <end position="20"/>
    </location>
</feature>
<feature type="chain" id="PRO_5014334692" evidence="1">
    <location>
        <begin position="21"/>
        <end position="336"/>
    </location>
</feature>
<dbReference type="GO" id="GO:0005737">
    <property type="term" value="C:cytoplasm"/>
    <property type="evidence" value="ECO:0007669"/>
    <property type="project" value="TreeGrafter"/>
</dbReference>
<proteinExistence type="predicted"/>
<keyword evidence="4" id="KW-1185">Reference proteome</keyword>
<sequence length="336" mass="36199">MPSILLFGATGLMGSHLVVALKKAYPTFPLTVYVRDTSAELHEYLSKKVGVDKIVTGDFSEASKISKLASEHDVVINCGSSWDIGLTNAITEGLVTKYDEGKGKGRLIHISGTGNFVDGRKDGKYAGPGAGDSKVWSDDDEEDMKLVNVNMLNGGPDVAVLEAGKTGKLNTYIIFPSGVYGYSLGPVPGKALGVIQLLYKLQAEQLGFVPYVGEGTGLFQSLHVEDFPPFVLQVLAESLKTDTPKESVYARCYIASSQSTPWKEVSPAFAKLLHAQGVVSSPEARSVPLEEAGEGELPNLQAGSMLFKNERAKRLGFKPVKEGVLEFLEKELEKLK</sequence>
<evidence type="ECO:0000256" key="1">
    <source>
        <dbReference type="SAM" id="SignalP"/>
    </source>
</evidence>
<dbReference type="OrthoDB" id="3493650at2759"/>
<dbReference type="InterPro" id="IPR016040">
    <property type="entry name" value="NAD(P)-bd_dom"/>
</dbReference>
<evidence type="ECO:0000313" key="4">
    <source>
        <dbReference type="Proteomes" id="UP000235786"/>
    </source>
</evidence>
<dbReference type="Gene3D" id="3.40.50.720">
    <property type="entry name" value="NAD(P)-binding Rossmann-like Domain"/>
    <property type="match status" value="1"/>
</dbReference>
<dbReference type="Proteomes" id="UP000235786">
    <property type="component" value="Unassembled WGS sequence"/>
</dbReference>
<feature type="domain" description="NAD(P)-binding" evidence="2">
    <location>
        <begin position="8"/>
        <end position="114"/>
    </location>
</feature>
<reference evidence="3 4" key="1">
    <citation type="submission" date="2016-04" db="EMBL/GenBank/DDBJ databases">
        <title>A degradative enzymes factory behind the ericoid mycorrhizal symbiosis.</title>
        <authorList>
            <consortium name="DOE Joint Genome Institute"/>
            <person name="Martino E."/>
            <person name="Morin E."/>
            <person name="Grelet G."/>
            <person name="Kuo A."/>
            <person name="Kohler A."/>
            <person name="Daghino S."/>
            <person name="Barry K."/>
            <person name="Choi C."/>
            <person name="Cichocki N."/>
            <person name="Clum A."/>
            <person name="Copeland A."/>
            <person name="Hainaut M."/>
            <person name="Haridas S."/>
            <person name="Labutti K."/>
            <person name="Lindquist E."/>
            <person name="Lipzen A."/>
            <person name="Khouja H.-R."/>
            <person name="Murat C."/>
            <person name="Ohm R."/>
            <person name="Olson A."/>
            <person name="Spatafora J."/>
            <person name="Veneault-Fourrey C."/>
            <person name="Henrissat B."/>
            <person name="Grigoriev I."/>
            <person name="Martin F."/>
            <person name="Perotto S."/>
        </authorList>
    </citation>
    <scope>NUCLEOTIDE SEQUENCE [LARGE SCALE GENOMIC DNA]</scope>
    <source>
        <strain evidence="3 4">F</strain>
    </source>
</reference>
<accession>A0A2J6QZI2</accession>
<keyword evidence="1" id="KW-0732">Signal</keyword>
<dbReference type="EMBL" id="KZ613961">
    <property type="protein sequence ID" value="PMD31673.1"/>
    <property type="molecule type" value="Genomic_DNA"/>
</dbReference>
<name>A0A2J6QZI2_HYAVF</name>
<dbReference type="Pfam" id="PF13460">
    <property type="entry name" value="NAD_binding_10"/>
    <property type="match status" value="1"/>
</dbReference>
<dbReference type="InterPro" id="IPR051783">
    <property type="entry name" value="NAD(P)-dependent_oxidoreduct"/>
</dbReference>
<dbReference type="SUPFAM" id="SSF51735">
    <property type="entry name" value="NAD(P)-binding Rossmann-fold domains"/>
    <property type="match status" value="1"/>
</dbReference>
<evidence type="ECO:0000259" key="2">
    <source>
        <dbReference type="Pfam" id="PF13460"/>
    </source>
</evidence>
<dbReference type="STRING" id="1149755.A0A2J6QZI2"/>
<organism evidence="3 4">
    <name type="scientific">Hyaloscypha variabilis (strain UAMH 11265 / GT02V1 / F)</name>
    <name type="common">Meliniomyces variabilis</name>
    <dbReference type="NCBI Taxonomy" id="1149755"/>
    <lineage>
        <taxon>Eukaryota</taxon>
        <taxon>Fungi</taxon>
        <taxon>Dikarya</taxon>
        <taxon>Ascomycota</taxon>
        <taxon>Pezizomycotina</taxon>
        <taxon>Leotiomycetes</taxon>
        <taxon>Helotiales</taxon>
        <taxon>Hyaloscyphaceae</taxon>
        <taxon>Hyaloscypha</taxon>
        <taxon>Hyaloscypha variabilis</taxon>
    </lineage>
</organism>
<protein>
    <submittedName>
        <fullName evidence="3">NAD(P)-binding protein</fullName>
    </submittedName>
</protein>
<dbReference type="GO" id="GO:0004029">
    <property type="term" value="F:aldehyde dehydrogenase (NAD+) activity"/>
    <property type="evidence" value="ECO:0007669"/>
    <property type="project" value="TreeGrafter"/>
</dbReference>
<dbReference type="InterPro" id="IPR036291">
    <property type="entry name" value="NAD(P)-bd_dom_sf"/>
</dbReference>
<evidence type="ECO:0000313" key="3">
    <source>
        <dbReference type="EMBL" id="PMD31673.1"/>
    </source>
</evidence>
<gene>
    <name evidence="3" type="ORF">L207DRAFT_441364</name>
</gene>
<dbReference type="AlphaFoldDB" id="A0A2J6QZI2"/>